<dbReference type="EMBL" id="CATOUU010000656">
    <property type="protein sequence ID" value="CAI9938640.1"/>
    <property type="molecule type" value="Genomic_DNA"/>
</dbReference>
<organism evidence="1">
    <name type="scientific">Hexamita inflata</name>
    <dbReference type="NCBI Taxonomy" id="28002"/>
    <lineage>
        <taxon>Eukaryota</taxon>
        <taxon>Metamonada</taxon>
        <taxon>Diplomonadida</taxon>
        <taxon>Hexamitidae</taxon>
        <taxon>Hexamitinae</taxon>
        <taxon>Hexamita</taxon>
    </lineage>
</organism>
<evidence type="ECO:0000313" key="4">
    <source>
        <dbReference type="EMBL" id="CAL6042394.1"/>
    </source>
</evidence>
<dbReference type="AlphaFoldDB" id="A0AA86PFW6"/>
<dbReference type="GO" id="GO:0003729">
    <property type="term" value="F:mRNA binding"/>
    <property type="evidence" value="ECO:0007669"/>
    <property type="project" value="TreeGrafter"/>
</dbReference>
<evidence type="ECO:0000313" key="1">
    <source>
        <dbReference type="EMBL" id="CAI9938640.1"/>
    </source>
</evidence>
<dbReference type="PANTHER" id="PTHR13389">
    <property type="entry name" value="PUMILIO HOMOLOG 3"/>
    <property type="match status" value="1"/>
</dbReference>
<comment type="caution">
    <text evidence="1">The sequence shown here is derived from an EMBL/GenBank/DDBJ whole genome shotgun (WGS) entry which is preliminary data.</text>
</comment>
<accession>A0AA86PFW6</accession>
<proteinExistence type="predicted"/>
<dbReference type="Proteomes" id="UP001642409">
    <property type="component" value="Unassembled WGS sequence"/>
</dbReference>
<sequence length="480" mass="54389">MSDVKKNFKKVIVQKEARPITGWYEKMRVKATPVEQRQKYMQQALDSMGTRIMAYINSPIEARVLELICKQGTKEQRQIILDQLKPELGKLLFNKYSRFPASELLNCQHDEKAAKLIEEVVLPIAHKLITNATANISLNSIFSNGTAQVQAMIVNQLITKCASPDIDFTLKKIKELPQTAAIYAKTVVKQLVMCESKMMLGSIACISVLLQTFKIYFALENVEIKAEIMHELEFLQSIEAEQYLQLIDTKEGVQIACYLYAMFQAKQKKQILNAMKSKFKEMIEDPAAKILLLFAPFFTDDTVLIKEVVFNFFEKNMDKLFADNQLILVFLLSLNQLQRLNEEGTCAGCSDDQLMQLLNNSVKLSTCKKPIEKRQSELRAIAVEALKEYLTADKIKAILLSKSSGSDILAELVNVIDTDILIKALKENGATEPVLLDNVGHFNAKKIIKKLNAEQKLGLKEFCESLGSTKRAEFVKEWVK</sequence>
<evidence type="ECO:0000313" key="5">
    <source>
        <dbReference type="Proteomes" id="UP001642409"/>
    </source>
</evidence>
<dbReference type="EMBL" id="CAXDID020000153">
    <property type="protein sequence ID" value="CAL6042394.1"/>
    <property type="molecule type" value="Genomic_DNA"/>
</dbReference>
<dbReference type="Gene3D" id="1.25.10.10">
    <property type="entry name" value="Leucine-rich Repeat Variant"/>
    <property type="match status" value="1"/>
</dbReference>
<dbReference type="EMBL" id="CAXDID020000070">
    <property type="protein sequence ID" value="CAL6014197.1"/>
    <property type="molecule type" value="Genomic_DNA"/>
</dbReference>
<dbReference type="InterPro" id="IPR016024">
    <property type="entry name" value="ARM-type_fold"/>
</dbReference>
<evidence type="ECO:0000313" key="2">
    <source>
        <dbReference type="EMBL" id="CAI9943080.1"/>
    </source>
</evidence>
<keyword evidence="5" id="KW-1185">Reference proteome</keyword>
<dbReference type="GO" id="GO:0005730">
    <property type="term" value="C:nucleolus"/>
    <property type="evidence" value="ECO:0007669"/>
    <property type="project" value="TreeGrafter"/>
</dbReference>
<dbReference type="InterPro" id="IPR011989">
    <property type="entry name" value="ARM-like"/>
</dbReference>
<protein>
    <recommendedName>
        <fullName evidence="6">PUM-HD domain-containing protein</fullName>
    </recommendedName>
</protein>
<dbReference type="EMBL" id="CATOUU010000710">
    <property type="protein sequence ID" value="CAI9943080.1"/>
    <property type="molecule type" value="Genomic_DNA"/>
</dbReference>
<reference evidence="3 5" key="2">
    <citation type="submission" date="2024-07" db="EMBL/GenBank/DDBJ databases">
        <authorList>
            <person name="Akdeniz Z."/>
        </authorList>
    </citation>
    <scope>NUCLEOTIDE SEQUENCE [LARGE SCALE GENOMIC DNA]</scope>
</reference>
<evidence type="ECO:0000313" key="3">
    <source>
        <dbReference type="EMBL" id="CAL6014197.1"/>
    </source>
</evidence>
<reference evidence="1" key="1">
    <citation type="submission" date="2023-06" db="EMBL/GenBank/DDBJ databases">
        <authorList>
            <person name="Kurt Z."/>
        </authorList>
    </citation>
    <scope>NUCLEOTIDE SEQUENCE</scope>
</reference>
<name>A0AA86PFW6_9EUKA</name>
<dbReference type="SUPFAM" id="SSF48371">
    <property type="entry name" value="ARM repeat"/>
    <property type="match status" value="1"/>
</dbReference>
<dbReference type="PANTHER" id="PTHR13389:SF0">
    <property type="entry name" value="PUMILIO HOMOLOG 3"/>
    <property type="match status" value="1"/>
</dbReference>
<dbReference type="GO" id="GO:0006417">
    <property type="term" value="P:regulation of translation"/>
    <property type="evidence" value="ECO:0007669"/>
    <property type="project" value="TreeGrafter"/>
</dbReference>
<gene>
    <name evidence="3" type="ORF">HINF_LOCUS24154</name>
    <name evidence="1" type="ORF">HINF_LOCUS26285</name>
    <name evidence="2" type="ORF">HINF_LOCUS30725</name>
    <name evidence="4" type="ORF">HINF_LOCUS39573</name>
</gene>
<dbReference type="InterPro" id="IPR040059">
    <property type="entry name" value="PUM3"/>
</dbReference>
<evidence type="ECO:0008006" key="6">
    <source>
        <dbReference type="Google" id="ProtNLM"/>
    </source>
</evidence>